<keyword evidence="3" id="KW-0694">RNA-binding</keyword>
<reference evidence="6" key="1">
    <citation type="submission" date="2018-05" db="EMBL/GenBank/DDBJ databases">
        <authorList>
            <person name="Lanie J.A."/>
            <person name="Ng W.-L."/>
            <person name="Kazmierczak K.M."/>
            <person name="Andrzejewski T.M."/>
            <person name="Davidsen T.M."/>
            <person name="Wayne K.J."/>
            <person name="Tettelin H."/>
            <person name="Glass J.I."/>
            <person name="Rusch D."/>
            <person name="Podicherti R."/>
            <person name="Tsui H.-C.T."/>
            <person name="Winkler M.E."/>
        </authorList>
    </citation>
    <scope>NUCLEOTIDE SEQUENCE</scope>
</reference>
<name>A0A381XAQ1_9ZZZZ</name>
<dbReference type="PRINTS" id="PR00973">
    <property type="entry name" value="RIBOSOMALS17"/>
</dbReference>
<dbReference type="PANTHER" id="PTHR10744:SF1">
    <property type="entry name" value="SMALL RIBOSOMAL SUBUNIT PROTEIN US17M"/>
    <property type="match status" value="1"/>
</dbReference>
<evidence type="ECO:0000256" key="1">
    <source>
        <dbReference type="ARBA" id="ARBA00010254"/>
    </source>
</evidence>
<accession>A0A381XAQ1</accession>
<dbReference type="InterPro" id="IPR012340">
    <property type="entry name" value="NA-bd_OB-fold"/>
</dbReference>
<dbReference type="GO" id="GO:0003735">
    <property type="term" value="F:structural constituent of ribosome"/>
    <property type="evidence" value="ECO:0007669"/>
    <property type="project" value="InterPro"/>
</dbReference>
<proteinExistence type="inferred from homology"/>
<dbReference type="Pfam" id="PF00366">
    <property type="entry name" value="Ribosomal_S17"/>
    <property type="match status" value="1"/>
</dbReference>
<dbReference type="AlphaFoldDB" id="A0A381XAQ1"/>
<evidence type="ECO:0000313" key="6">
    <source>
        <dbReference type="EMBL" id="SVA61680.1"/>
    </source>
</evidence>
<dbReference type="Gene3D" id="2.40.50.140">
    <property type="entry name" value="Nucleic acid-binding proteins"/>
    <property type="match status" value="1"/>
</dbReference>
<dbReference type="CDD" id="cd00364">
    <property type="entry name" value="Ribosomal_uS17"/>
    <property type="match status" value="1"/>
</dbReference>
<sequence>MDKTISVEIERRIKHPLYKKFIFKTTKLMAHDEDNASKVGDTVSLIQSHPISKRKSWSLRKIIREG</sequence>
<dbReference type="InterPro" id="IPR019984">
    <property type="entry name" value="Ribosomal_uS17_bact/chlr"/>
</dbReference>
<evidence type="ECO:0000256" key="5">
    <source>
        <dbReference type="ARBA" id="ARBA00023274"/>
    </source>
</evidence>
<dbReference type="InterPro" id="IPR000266">
    <property type="entry name" value="Ribosomal_uS17"/>
</dbReference>
<dbReference type="SUPFAM" id="SSF50249">
    <property type="entry name" value="Nucleic acid-binding proteins"/>
    <property type="match status" value="1"/>
</dbReference>
<evidence type="ECO:0000256" key="2">
    <source>
        <dbReference type="ARBA" id="ARBA00022730"/>
    </source>
</evidence>
<evidence type="ECO:0000256" key="4">
    <source>
        <dbReference type="ARBA" id="ARBA00022980"/>
    </source>
</evidence>
<keyword evidence="2" id="KW-0699">rRNA-binding</keyword>
<keyword evidence="5" id="KW-0687">Ribonucleoprotein</keyword>
<dbReference type="EMBL" id="UINC01014469">
    <property type="protein sequence ID" value="SVA61680.1"/>
    <property type="molecule type" value="Genomic_DNA"/>
</dbReference>
<dbReference type="NCBIfam" id="TIGR03635">
    <property type="entry name" value="uS17_bact"/>
    <property type="match status" value="1"/>
</dbReference>
<organism evidence="6">
    <name type="scientific">marine metagenome</name>
    <dbReference type="NCBI Taxonomy" id="408172"/>
    <lineage>
        <taxon>unclassified sequences</taxon>
        <taxon>metagenomes</taxon>
        <taxon>ecological metagenomes</taxon>
    </lineage>
</organism>
<protein>
    <recommendedName>
        <fullName evidence="7">30S ribosomal protein S17</fullName>
    </recommendedName>
</protein>
<gene>
    <name evidence="6" type="ORF">METZ01_LOCUS114534</name>
</gene>
<evidence type="ECO:0000256" key="3">
    <source>
        <dbReference type="ARBA" id="ARBA00022884"/>
    </source>
</evidence>
<dbReference type="GO" id="GO:0019843">
    <property type="term" value="F:rRNA binding"/>
    <property type="evidence" value="ECO:0007669"/>
    <property type="project" value="UniProtKB-KW"/>
</dbReference>
<dbReference type="GO" id="GO:0006412">
    <property type="term" value="P:translation"/>
    <property type="evidence" value="ECO:0007669"/>
    <property type="project" value="InterPro"/>
</dbReference>
<keyword evidence="4" id="KW-0689">Ribosomal protein</keyword>
<dbReference type="NCBIfam" id="NF004123">
    <property type="entry name" value="PRK05610.1"/>
    <property type="match status" value="1"/>
</dbReference>
<dbReference type="GO" id="GO:0022627">
    <property type="term" value="C:cytosolic small ribosomal subunit"/>
    <property type="evidence" value="ECO:0007669"/>
    <property type="project" value="TreeGrafter"/>
</dbReference>
<dbReference type="PANTHER" id="PTHR10744">
    <property type="entry name" value="40S RIBOSOMAL PROTEIN S11 FAMILY MEMBER"/>
    <property type="match status" value="1"/>
</dbReference>
<evidence type="ECO:0008006" key="7">
    <source>
        <dbReference type="Google" id="ProtNLM"/>
    </source>
</evidence>
<comment type="similarity">
    <text evidence="1">Belongs to the universal ribosomal protein uS17 family.</text>
</comment>